<feature type="domain" description="Cysteine-rich interdomain region 1 gamma" evidence="4">
    <location>
        <begin position="777"/>
        <end position="832"/>
    </location>
</feature>
<feature type="region of interest" description="Disordered" evidence="1">
    <location>
        <begin position="194"/>
        <end position="256"/>
    </location>
</feature>
<name>A0A024UXE0_PLAFA</name>
<evidence type="ECO:0008006" key="8">
    <source>
        <dbReference type="Google" id="ProtNLM"/>
    </source>
</evidence>
<dbReference type="Pfam" id="PF22672">
    <property type="entry name" value="DBL_C"/>
    <property type="match status" value="1"/>
</dbReference>
<dbReference type="GO" id="GO:0046789">
    <property type="term" value="F:host cell surface receptor binding"/>
    <property type="evidence" value="ECO:0007669"/>
    <property type="project" value="InterPro"/>
</dbReference>
<accession>A0A024UXE0</accession>
<evidence type="ECO:0000259" key="3">
    <source>
        <dbReference type="Pfam" id="PF05424"/>
    </source>
</evidence>
<dbReference type="OrthoDB" id="10564068at2759"/>
<evidence type="ECO:0000259" key="5">
    <source>
        <dbReference type="Pfam" id="PF22672"/>
    </source>
</evidence>
<evidence type="ECO:0000256" key="1">
    <source>
        <dbReference type="SAM" id="MobiDB-lite"/>
    </source>
</evidence>
<dbReference type="Pfam" id="PF03011">
    <property type="entry name" value="PFEMP"/>
    <property type="match status" value="1"/>
</dbReference>
<dbReference type="EMBL" id="KI925408">
    <property type="protein sequence ID" value="ETW14932.1"/>
    <property type="molecule type" value="Genomic_DNA"/>
</dbReference>
<feature type="domain" description="Duffy-binding-like" evidence="5">
    <location>
        <begin position="590"/>
        <end position="731"/>
    </location>
</feature>
<dbReference type="Pfam" id="PF18562">
    <property type="entry name" value="CIDR1_gamma"/>
    <property type="match status" value="1"/>
</dbReference>
<evidence type="ECO:0000313" key="7">
    <source>
        <dbReference type="Proteomes" id="UP000030690"/>
    </source>
</evidence>
<dbReference type="FunFam" id="1.20.58.830:FF:000004">
    <property type="entry name" value="Erythrocyte membrane protein 1, PfEMP1"/>
    <property type="match status" value="1"/>
</dbReference>
<dbReference type="FunFam" id="1.20.58.830:FF:000001">
    <property type="entry name" value="Erythrocyte membrane protein 1, PfEMP1"/>
    <property type="match status" value="1"/>
</dbReference>
<organism evidence="6 7">
    <name type="scientific">Plasmodium falciparum Vietnam Oak-Knoll</name>
    <name type="common">FVO</name>
    <dbReference type="NCBI Taxonomy" id="1036723"/>
    <lineage>
        <taxon>Eukaryota</taxon>
        <taxon>Sar</taxon>
        <taxon>Alveolata</taxon>
        <taxon>Apicomplexa</taxon>
        <taxon>Aconoidasida</taxon>
        <taxon>Haemosporida</taxon>
        <taxon>Plasmodiidae</taxon>
        <taxon>Plasmodium</taxon>
        <taxon>Plasmodium (Laverania)</taxon>
    </lineage>
</organism>
<proteinExistence type="predicted"/>
<feature type="domain" description="Duffy-binding-like" evidence="2">
    <location>
        <begin position="40"/>
        <end position="201"/>
    </location>
</feature>
<dbReference type="Proteomes" id="UP000030690">
    <property type="component" value="Unassembled WGS sequence"/>
</dbReference>
<dbReference type="Gene3D" id="1.20.58.830">
    <property type="match status" value="2"/>
</dbReference>
<dbReference type="InterPro" id="IPR054595">
    <property type="entry name" value="DBL_C"/>
</dbReference>
<evidence type="ECO:0000313" key="6">
    <source>
        <dbReference type="EMBL" id="ETW14932.1"/>
    </source>
</evidence>
<evidence type="ECO:0000259" key="2">
    <source>
        <dbReference type="Pfam" id="PF03011"/>
    </source>
</evidence>
<sequence>MLLVVVVVKDAGGLCILKNERSETNSQNHPSDIQKTFHNFFYYWVAHMLKDSIYWETQKLEKCLKKGTKIKCTDRCNRDCKCFESWVKQKKEQEWTKIKEQFRKQDINGTGGSGNHVGLIAFNHDGVLEDVLKLEFANENIEEDKENNVSAEEIDLINKMLKEDKTTAAGVTDNKNKNTIDKLLQHEGDDAKKCLETHTNPCPPKPQDSAGGRSLGPTPRSEDEPEEDEEEEEEDLGASEVTEEAEAKTTEEPQPKDNVEVCKIVEEILTKDTENLTKACNLKYGPKAPTSWKCVPTTSGGEKSGNDGAICIPPRRRRLYVGGLSQWASRRDDTAVGGQTTSPPSSNPRDDDLLKAFVESAAVETFFLWDRYKKEWEARKAAELQRENGEVVGLPLAQEGSQEVDPEHPQNKLKSGTIPPDFLRQMFYTLGDYRDICIGDEKVIQMLKDSGDNNITKINEKIKTILNGGTSPPAPKSSAQTPDKWWNDNAKHIWKGMVCALTYEDNGEKGKPPKHLEDVEKAFFGTPNGKPGTQNGTYHSNYKYDQVKLEEENSGTDGPKGLTQSSSSSGEKTYLSKFVLRPPYFRYLEEWGESFCRERTRRLAKIKEECRNDKVCSGDGEDCLGNLPEDPSTVPTFYCPSCGKSCGFYKKWINIKKDEFTEQQNAFTKQKAKCQTESGKAESDNGVCGTVTTSTTAAAFLDRLKSGPCKNNENGKDILDFDKPEVTFKHTDNCKPCSEFKFKCKEKGHCDTTKGEGCKDKTDISADDIKNNKDSAEDIGMLVSDDNTNGLEDIFEECVLGNCADVDIFKGFREDVWTCGKVCGYNVCKPKKNIF</sequence>
<dbReference type="InterPro" id="IPR041480">
    <property type="entry name" value="CIDR1_gamma"/>
</dbReference>
<dbReference type="AlphaFoldDB" id="A0A024UXE0"/>
<gene>
    <name evidence="6" type="ORF">PFFVO_06156</name>
</gene>
<protein>
    <recommendedName>
        <fullName evidence="8">Duffy-binding-like domain-containing protein</fullName>
    </recommendedName>
</protein>
<feature type="compositionally biased region" description="Acidic residues" evidence="1">
    <location>
        <begin position="223"/>
        <end position="244"/>
    </location>
</feature>
<reference evidence="6 7" key="1">
    <citation type="submission" date="2013-02" db="EMBL/GenBank/DDBJ databases">
        <title>The Genome Annotation of Plasmodium falciparum Vietnam Oak-Knoll (FVO).</title>
        <authorList>
            <consortium name="The Broad Institute Genome Sequencing Platform"/>
            <consortium name="The Broad Institute Genome Sequencing Center for Infectious Disease"/>
            <person name="Neafsey D."/>
            <person name="Hoffman S."/>
            <person name="Volkman S."/>
            <person name="Rosenthal P."/>
            <person name="Walker B."/>
            <person name="Young S.K."/>
            <person name="Zeng Q."/>
            <person name="Gargeya S."/>
            <person name="Fitzgerald M."/>
            <person name="Haas B."/>
            <person name="Abouelleil A."/>
            <person name="Allen A.W."/>
            <person name="Alvarado L."/>
            <person name="Arachchi H.M."/>
            <person name="Berlin A.M."/>
            <person name="Chapman S.B."/>
            <person name="Gainer-Dewar J."/>
            <person name="Goldberg J."/>
            <person name="Griggs A."/>
            <person name="Gujja S."/>
            <person name="Hansen M."/>
            <person name="Howarth C."/>
            <person name="Imamovic A."/>
            <person name="Ireland A."/>
            <person name="Larimer J."/>
            <person name="McCowan C."/>
            <person name="Murphy C."/>
            <person name="Pearson M."/>
            <person name="Poon T.W."/>
            <person name="Priest M."/>
            <person name="Roberts A."/>
            <person name="Saif S."/>
            <person name="Shea T."/>
            <person name="Sisk P."/>
            <person name="Sykes S."/>
            <person name="Wortman J."/>
            <person name="Nusbaum C."/>
            <person name="Birren B."/>
        </authorList>
    </citation>
    <scope>NUCLEOTIDE SEQUENCE [LARGE SCALE GENOMIC DNA]</scope>
    <source>
        <strain evidence="7">Vietnam Oak-Knoll (FVO)</strain>
    </source>
</reference>
<dbReference type="InterPro" id="IPR042202">
    <property type="entry name" value="Duffy-ag-bd_sf"/>
</dbReference>
<feature type="region of interest" description="Disordered" evidence="1">
    <location>
        <begin position="330"/>
        <end position="351"/>
    </location>
</feature>
<dbReference type="GO" id="GO:0016020">
    <property type="term" value="C:membrane"/>
    <property type="evidence" value="ECO:0007669"/>
    <property type="project" value="InterPro"/>
</dbReference>
<dbReference type="InterPro" id="IPR004258">
    <property type="entry name" value="DBL"/>
</dbReference>
<feature type="domain" description="Duffy-antigen binding" evidence="3">
    <location>
        <begin position="310"/>
        <end position="509"/>
    </location>
</feature>
<dbReference type="InterPro" id="IPR008602">
    <property type="entry name" value="Duffy-antigen-binding"/>
</dbReference>
<dbReference type="Pfam" id="PF05424">
    <property type="entry name" value="Duffy_binding"/>
    <property type="match status" value="1"/>
</dbReference>
<evidence type="ECO:0000259" key="4">
    <source>
        <dbReference type="Pfam" id="PF18562"/>
    </source>
</evidence>
<dbReference type="Gene3D" id="1.20.1310.20">
    <property type="entry name" value="Duffy-antigen binding domain"/>
    <property type="match status" value="1"/>
</dbReference>
<reference evidence="6 7" key="2">
    <citation type="submission" date="2013-02" db="EMBL/GenBank/DDBJ databases">
        <title>The Genome Sequence of Plasmodium falciparum Vietnam Oak-Knoll (FVO).</title>
        <authorList>
            <consortium name="The Broad Institute Genome Sequencing Platform"/>
            <consortium name="The Broad Institute Genome Sequencing Center for Infectious Disease"/>
            <person name="Neafsey D."/>
            <person name="Cheeseman I."/>
            <person name="Volkman S."/>
            <person name="Adams J."/>
            <person name="Walker B."/>
            <person name="Young S.K."/>
            <person name="Zeng Q."/>
            <person name="Gargeya S."/>
            <person name="Fitzgerald M."/>
            <person name="Haas B."/>
            <person name="Abouelleil A."/>
            <person name="Alvarado L."/>
            <person name="Arachchi H.M."/>
            <person name="Berlin A.M."/>
            <person name="Chapman S.B."/>
            <person name="Dewar J."/>
            <person name="Goldberg J."/>
            <person name="Griggs A."/>
            <person name="Gujja S."/>
            <person name="Hansen M."/>
            <person name="Howarth C."/>
            <person name="Imamovic A."/>
            <person name="Larimer J."/>
            <person name="McCowan C."/>
            <person name="Murphy C."/>
            <person name="Neiman D."/>
            <person name="Pearson M."/>
            <person name="Priest M."/>
            <person name="Roberts A."/>
            <person name="Saif S."/>
            <person name="Shea T."/>
            <person name="Sisk P."/>
            <person name="Sykes S."/>
            <person name="Wortman J."/>
            <person name="Nusbaum C."/>
            <person name="Birren B."/>
        </authorList>
    </citation>
    <scope>NUCLEOTIDE SEQUENCE [LARGE SCALE GENOMIC DNA]</scope>
    <source>
        <strain evidence="7">Vietnam Oak-Knoll (FVO)</strain>
    </source>
</reference>
<dbReference type="SUPFAM" id="SSF140924">
    <property type="entry name" value="Duffy binding domain-like"/>
    <property type="match status" value="3"/>
</dbReference>
<feature type="compositionally biased region" description="Basic and acidic residues" evidence="1">
    <location>
        <begin position="245"/>
        <end position="256"/>
    </location>
</feature>
<dbReference type="Gene3D" id="1.20.58.1930">
    <property type="match status" value="1"/>
</dbReference>